<reference evidence="3" key="2">
    <citation type="submission" date="2010-05" db="EMBL/GenBank/DDBJ databases">
        <authorList>
            <person name="Almeida L.G."/>
            <person name="Nicolas M.F."/>
            <person name="Souza R.C."/>
            <person name="Vasconcelos A.T.R."/>
        </authorList>
    </citation>
    <scope>NUCLEOTIDE SEQUENCE</scope>
</reference>
<dbReference type="STRING" id="43151.W5J9A6"/>
<keyword evidence="5" id="KW-1185">Reference proteome</keyword>
<feature type="compositionally biased region" description="Polar residues" evidence="2">
    <location>
        <begin position="307"/>
        <end position="322"/>
    </location>
</feature>
<dbReference type="AlphaFoldDB" id="W5J9A6"/>
<dbReference type="Proteomes" id="UP000000673">
    <property type="component" value="Unassembled WGS sequence"/>
</dbReference>
<dbReference type="FunCoup" id="W5J9A6">
    <property type="interactions" value="2"/>
</dbReference>
<dbReference type="EMBL" id="ADMH02001901">
    <property type="protein sequence ID" value="ETN60571.1"/>
    <property type="molecule type" value="Genomic_DNA"/>
</dbReference>
<dbReference type="EnsemblMetazoa" id="ADAC007802-RA">
    <property type="protein sequence ID" value="ADAC007802-PA"/>
    <property type="gene ID" value="ADAC007802"/>
</dbReference>
<evidence type="ECO:0000313" key="4">
    <source>
        <dbReference type="EnsemblMetazoa" id="ADAC007802-PA"/>
    </source>
</evidence>
<dbReference type="VEuPathDB" id="VectorBase:ADAR2_003068"/>
<reference evidence="4" key="4">
    <citation type="submission" date="2015-06" db="UniProtKB">
        <authorList>
            <consortium name="EnsemblMetazoa"/>
        </authorList>
    </citation>
    <scope>IDENTIFICATION</scope>
</reference>
<sequence>MGLFPDPPLTPKLKKRLFGGSSPRKSAEGGGIGAGGGNSAGGGGCGGPAGSGGSGRKKNDDRRNQGDGGGGGGGSRRCTAVRSSPSHQPQQQLSTSWEFIRSVSADNQYEVERDGLNEIIATPRYLEFLKNYREETAATTEALAASSPRYIEVRKGRIVLESQQQQQQQPTLPARYGLHGLGTTGDCDKTDHLPPPPLPPQHHHHHQHGHRDSVLRIVGNPPQQRSQDAGPDSDSLPRYRASLEHPPSSIGKDRSAPRSPADRVVLPPLPPIPVHQHRTDGNHQDDEDDGDGGGGGGVVGVDEDSTPTESTVGDEGGNSTVPASPLRDACGKLVRNTSGLMDSCKNTEMLEARIAELEEALLKLQERVNQSQCSSPTLEKEIKDHLEVMSKAIKTKDRKSMQVCREHKTLQVRFQKQENSLLALQNENKSLHQRVRQYESCLDDIMRKVVDALVAEDSLRDEVSILKGRVRDLEAQNAALVTASPAKSRDEGYCTMSSGQPQPAQEGHLAELPEEPEQWLVSAEPCTADMEDWSMSQEELATALDEENHEWIWNSSFLTTAETQTEDITALLHDQIVYSEDEEVTCTNFTRDFYRLVSFTSGSTRSLHSPLATGGATEGVEQSQTTADATQGDGSSSSSSTVDATGDDSSDDNERLSQSPTPSEAGRAQVLSCSSSESSDALTEKLQLPPLPQGKSDDRGDEVVDRVDGPLKSGQTVLAPRSLPQSPVRRFAMKKTTSGLNGPSGGGGGSSMSNSLSINTTDLLQDVLITCQNQLGKAGGAAKRDGNAIAGRSQDLSPASPSWRKSMGWRRVQRGNGAHETHIPVPIGAKDRLKSPPPVPIRRTFAS</sequence>
<feature type="region of interest" description="Disordered" evidence="2">
    <location>
        <begin position="161"/>
        <end position="325"/>
    </location>
</feature>
<feature type="compositionally biased region" description="Low complexity" evidence="2">
    <location>
        <begin position="627"/>
        <end position="644"/>
    </location>
</feature>
<dbReference type="eggNOG" id="ENOG502QWN7">
    <property type="taxonomic scope" value="Eukaryota"/>
</dbReference>
<protein>
    <submittedName>
        <fullName evidence="3 4">Uncharacterized protein</fullName>
    </submittedName>
</protein>
<feature type="compositionally biased region" description="Gly residues" evidence="2">
    <location>
        <begin position="28"/>
        <end position="54"/>
    </location>
</feature>
<dbReference type="VEuPathDB" id="VectorBase:ADAC007802"/>
<reference evidence="3 5" key="1">
    <citation type="journal article" date="2010" name="BMC Genomics">
        <title>Combination of measures distinguishes pre-miRNAs from other stem-loops in the genome of the newly sequenced Anopheles darlingi.</title>
        <authorList>
            <person name="Mendes N.D."/>
            <person name="Freitas A.T."/>
            <person name="Vasconcelos A.T."/>
            <person name="Sagot M.F."/>
        </authorList>
    </citation>
    <scope>NUCLEOTIDE SEQUENCE</scope>
</reference>
<evidence type="ECO:0000313" key="5">
    <source>
        <dbReference type="Proteomes" id="UP000000673"/>
    </source>
</evidence>
<evidence type="ECO:0000256" key="2">
    <source>
        <dbReference type="SAM" id="MobiDB-lite"/>
    </source>
</evidence>
<feature type="region of interest" description="Disordered" evidence="2">
    <location>
        <begin position="778"/>
        <end position="847"/>
    </location>
</feature>
<evidence type="ECO:0000313" key="3">
    <source>
        <dbReference type="EMBL" id="ETN60571.1"/>
    </source>
</evidence>
<gene>
    <name evidence="3" type="ORF">AND_007802</name>
</gene>
<organism evidence="3">
    <name type="scientific">Anopheles darlingi</name>
    <name type="common">Mosquito</name>
    <dbReference type="NCBI Taxonomy" id="43151"/>
    <lineage>
        <taxon>Eukaryota</taxon>
        <taxon>Metazoa</taxon>
        <taxon>Ecdysozoa</taxon>
        <taxon>Arthropoda</taxon>
        <taxon>Hexapoda</taxon>
        <taxon>Insecta</taxon>
        <taxon>Pterygota</taxon>
        <taxon>Neoptera</taxon>
        <taxon>Endopterygota</taxon>
        <taxon>Diptera</taxon>
        <taxon>Nematocera</taxon>
        <taxon>Culicoidea</taxon>
        <taxon>Culicidae</taxon>
        <taxon>Anophelinae</taxon>
        <taxon>Anopheles</taxon>
    </lineage>
</organism>
<feature type="region of interest" description="Disordered" evidence="2">
    <location>
        <begin position="735"/>
        <end position="754"/>
    </location>
</feature>
<feature type="coiled-coil region" evidence="1">
    <location>
        <begin position="407"/>
        <end position="476"/>
    </location>
</feature>
<accession>W5J9A6</accession>
<dbReference type="HOGENOM" id="CLU_336570_0_0_1"/>
<reference evidence="3" key="3">
    <citation type="journal article" date="2013" name="Nucleic Acids Res.">
        <title>The genome of Anopheles darlingi, the main neotropical malaria vector.</title>
        <authorList>
            <person name="Marinotti O."/>
            <person name="Cerqueira G.C."/>
            <person name="de Almeida L.G."/>
            <person name="Ferro M.I."/>
            <person name="Loreto E.L."/>
            <person name="Zaha A."/>
            <person name="Teixeira S.M."/>
            <person name="Wespiser A.R."/>
            <person name="Almeida E Silva A."/>
            <person name="Schlindwein A.D."/>
            <person name="Pacheco A.C."/>
            <person name="Silva A.L."/>
            <person name="Graveley B.R."/>
            <person name="Walenz B.P."/>
            <person name="Lima Bde A."/>
            <person name="Ribeiro C.A."/>
            <person name="Nunes-Silva C.G."/>
            <person name="de Carvalho C.R."/>
            <person name="Soares C.M."/>
            <person name="de Menezes C.B."/>
            <person name="Matiolli C."/>
            <person name="Caffrey D."/>
            <person name="Araujo D.A."/>
            <person name="de Oliveira D.M."/>
            <person name="Golenbock D."/>
            <person name="Grisard E.C."/>
            <person name="Fantinatti-Garboggini F."/>
            <person name="de Carvalho F.M."/>
            <person name="Barcellos F.G."/>
            <person name="Prosdocimi F."/>
            <person name="May G."/>
            <person name="Azevedo Junior G.M."/>
            <person name="Guimaraes G.M."/>
            <person name="Goldman G.H."/>
            <person name="Padilha I.Q."/>
            <person name="Batista Jda S."/>
            <person name="Ferro J.A."/>
            <person name="Ribeiro J.M."/>
            <person name="Fietto J.L."/>
            <person name="Dabbas K.M."/>
            <person name="Cerdeira L."/>
            <person name="Agnez-Lima L.F."/>
            <person name="Brocchi M."/>
            <person name="de Carvalho M.O."/>
            <person name="Teixeira Mde M."/>
            <person name="Diniz Maia Mde M."/>
            <person name="Goldman M.H."/>
            <person name="Cruz Schneider M.P."/>
            <person name="Felipe M.S."/>
            <person name="Hungria M."/>
            <person name="Nicolas M.F."/>
            <person name="Pereira M."/>
            <person name="Montes M.A."/>
            <person name="Cantao M.E."/>
            <person name="Vincentz M."/>
            <person name="Rafael M.S."/>
            <person name="Silverman N."/>
            <person name="Stoco P.H."/>
            <person name="Souza R.C."/>
            <person name="Vicentini R."/>
            <person name="Gazzinelli R.T."/>
            <person name="Neves Rde O."/>
            <person name="Silva R."/>
            <person name="Astolfi-Filho S."/>
            <person name="Maciel T.E."/>
            <person name="Urmenyi T.P."/>
            <person name="Tadei W.P."/>
            <person name="Camargo E.P."/>
            <person name="de Vasconcelos A.T."/>
        </authorList>
    </citation>
    <scope>NUCLEOTIDE SEQUENCE</scope>
</reference>
<feature type="coiled-coil region" evidence="1">
    <location>
        <begin position="340"/>
        <end position="374"/>
    </location>
</feature>
<keyword evidence="1" id="KW-0175">Coiled coil</keyword>
<feature type="region of interest" description="Disordered" evidence="2">
    <location>
        <begin position="1"/>
        <end position="95"/>
    </location>
</feature>
<feature type="compositionally biased region" description="Low complexity" evidence="2">
    <location>
        <begin position="83"/>
        <end position="95"/>
    </location>
</feature>
<evidence type="ECO:0000256" key="1">
    <source>
        <dbReference type="SAM" id="Coils"/>
    </source>
</evidence>
<feature type="compositionally biased region" description="Gly residues" evidence="2">
    <location>
        <begin position="66"/>
        <end position="75"/>
    </location>
</feature>
<feature type="region of interest" description="Disordered" evidence="2">
    <location>
        <begin position="604"/>
        <end position="729"/>
    </location>
</feature>
<proteinExistence type="predicted"/>
<feature type="compositionally biased region" description="Basic and acidic residues" evidence="2">
    <location>
        <begin position="695"/>
        <end position="709"/>
    </location>
</feature>
<name>W5J9A6_ANODA</name>
<feature type="compositionally biased region" description="Pro residues" evidence="2">
    <location>
        <begin position="1"/>
        <end position="10"/>
    </location>
</feature>